<reference evidence="4" key="1">
    <citation type="submission" date="2018-12" db="EMBL/GenBank/DDBJ databases">
        <title>Genome sequence of Peanibacillus sp.</title>
        <authorList>
            <person name="Subramani G."/>
            <person name="Srinivasan S."/>
            <person name="Kim M.K."/>
        </authorList>
    </citation>
    <scope>NUCLEOTIDE SEQUENCE [LARGE SCALE GENOMIC DNA]</scope>
    <source>
        <strain evidence="4">18JY67-1</strain>
    </source>
</reference>
<accession>A0A3Q8X9I2</accession>
<dbReference type="GO" id="GO:0005975">
    <property type="term" value="P:carbohydrate metabolic process"/>
    <property type="evidence" value="ECO:0007669"/>
    <property type="project" value="InterPro"/>
</dbReference>
<evidence type="ECO:0000313" key="3">
    <source>
        <dbReference type="EMBL" id="AZN43241.1"/>
    </source>
</evidence>
<gene>
    <name evidence="3" type="ORF">EJC50_28795</name>
</gene>
<evidence type="ECO:0000313" key="4">
    <source>
        <dbReference type="Proteomes" id="UP000272528"/>
    </source>
</evidence>
<sequence>MTPPLFSLCQRNSTLGGVEMTVGDRLMTGSDNGWKLIWNEDFEGPDIDLSRWDYDIGGHGWGNNERQYYTKEARNAYIKDSKLIIKAIQEEYEGSPYTSAKLVTRGKADWLYGRFEIRAKLPSGQGIWPAFWMLPTDPQLYGNWPSSGEIDMMEMVGKEPNRVHGTLHMGNPHIYKGGSFALAEGNFADHFHIFTLDWTPEQIRWYIDGELYHKSSEWYSRETEFAEPTPYPAPFNQPFYLMLNLAVGGYWPGSPDESTVLPQMLEVDYIRIYQPEDGKYGPAI</sequence>
<dbReference type="Pfam" id="PF00722">
    <property type="entry name" value="Glyco_hydro_16"/>
    <property type="match status" value="1"/>
</dbReference>
<feature type="domain" description="GH16" evidence="2">
    <location>
        <begin position="1"/>
        <end position="278"/>
    </location>
</feature>
<dbReference type="EMBL" id="CP034437">
    <property type="protein sequence ID" value="AZN43241.1"/>
    <property type="molecule type" value="Genomic_DNA"/>
</dbReference>
<dbReference type="PANTHER" id="PTHR10963:SF55">
    <property type="entry name" value="GLYCOSIDE HYDROLASE FAMILY 16 PROTEIN"/>
    <property type="match status" value="1"/>
</dbReference>
<dbReference type="CDD" id="cd08023">
    <property type="entry name" value="GH16_laminarinase_like"/>
    <property type="match status" value="1"/>
</dbReference>
<dbReference type="OrthoDB" id="9809583at2"/>
<dbReference type="InterPro" id="IPR050546">
    <property type="entry name" value="Glycosyl_Hydrlase_16"/>
</dbReference>
<dbReference type="AlphaFoldDB" id="A0A3Q8X9I2"/>
<evidence type="ECO:0000259" key="2">
    <source>
        <dbReference type="PROSITE" id="PS51762"/>
    </source>
</evidence>
<dbReference type="Proteomes" id="UP000272528">
    <property type="component" value="Chromosome"/>
</dbReference>
<dbReference type="InterPro" id="IPR000757">
    <property type="entry name" value="Beta-glucanase-like"/>
</dbReference>
<protein>
    <submittedName>
        <fullName evidence="3">Glycoside hydrolase family 16 protein</fullName>
    </submittedName>
</protein>
<dbReference type="GO" id="GO:0004553">
    <property type="term" value="F:hydrolase activity, hydrolyzing O-glycosyl compounds"/>
    <property type="evidence" value="ECO:0007669"/>
    <property type="project" value="InterPro"/>
</dbReference>
<dbReference type="InterPro" id="IPR013320">
    <property type="entry name" value="ConA-like_dom_sf"/>
</dbReference>
<keyword evidence="4" id="KW-1185">Reference proteome</keyword>
<keyword evidence="3" id="KW-0378">Hydrolase</keyword>
<name>A0A3Q8X9I2_9BACL</name>
<dbReference type="SUPFAM" id="SSF49899">
    <property type="entry name" value="Concanavalin A-like lectins/glucanases"/>
    <property type="match status" value="1"/>
</dbReference>
<evidence type="ECO:0000256" key="1">
    <source>
        <dbReference type="ARBA" id="ARBA00006865"/>
    </source>
</evidence>
<dbReference type="KEGG" id="palb:EJC50_28795"/>
<dbReference type="PANTHER" id="PTHR10963">
    <property type="entry name" value="GLYCOSYL HYDROLASE-RELATED"/>
    <property type="match status" value="1"/>
</dbReference>
<dbReference type="PROSITE" id="PS51762">
    <property type="entry name" value="GH16_2"/>
    <property type="match status" value="1"/>
</dbReference>
<dbReference type="Gene3D" id="2.60.120.200">
    <property type="match status" value="1"/>
</dbReference>
<organism evidence="3 4">
    <name type="scientific">Paenibacillus albus</name>
    <dbReference type="NCBI Taxonomy" id="2495582"/>
    <lineage>
        <taxon>Bacteria</taxon>
        <taxon>Bacillati</taxon>
        <taxon>Bacillota</taxon>
        <taxon>Bacilli</taxon>
        <taxon>Bacillales</taxon>
        <taxon>Paenibacillaceae</taxon>
        <taxon>Paenibacillus</taxon>
    </lineage>
</organism>
<proteinExistence type="inferred from homology"/>
<comment type="similarity">
    <text evidence="1">Belongs to the glycosyl hydrolase 16 family.</text>
</comment>